<comment type="similarity">
    <text evidence="3 11">Belongs to the TrpB family.</text>
</comment>
<accession>A0A4R5EHU4</accession>
<dbReference type="GO" id="GO:0005737">
    <property type="term" value="C:cytoplasm"/>
    <property type="evidence" value="ECO:0007669"/>
    <property type="project" value="TreeGrafter"/>
</dbReference>
<comment type="cofactor">
    <cofactor evidence="1 11">
        <name>pyridoxal 5'-phosphate</name>
        <dbReference type="ChEBI" id="CHEBI:597326"/>
    </cofactor>
</comment>
<evidence type="ECO:0000313" key="14">
    <source>
        <dbReference type="Proteomes" id="UP000294662"/>
    </source>
</evidence>
<keyword evidence="8 11" id="KW-0057">Aromatic amino acid biosynthesis</keyword>
<evidence type="ECO:0000256" key="7">
    <source>
        <dbReference type="ARBA" id="ARBA00022898"/>
    </source>
</evidence>
<evidence type="ECO:0000256" key="5">
    <source>
        <dbReference type="ARBA" id="ARBA00022605"/>
    </source>
</evidence>
<dbReference type="Gene3D" id="3.40.50.1100">
    <property type="match status" value="2"/>
</dbReference>
<dbReference type="InterPro" id="IPR036052">
    <property type="entry name" value="TrpB-like_PALP_sf"/>
</dbReference>
<protein>
    <recommendedName>
        <fullName evidence="11">Tryptophan synthase beta chain</fullName>
        <ecNumber evidence="11">4.2.1.20</ecNumber>
    </recommendedName>
</protein>
<dbReference type="PIRSF" id="PIRSF001413">
    <property type="entry name" value="Trp_syn_beta"/>
    <property type="match status" value="1"/>
</dbReference>
<dbReference type="UniPathway" id="UPA00035">
    <property type="reaction ID" value="UER00044"/>
</dbReference>
<feature type="domain" description="Tryptophan synthase beta chain-like PALP" evidence="12">
    <location>
        <begin position="64"/>
        <end position="391"/>
    </location>
</feature>
<dbReference type="Pfam" id="PF00291">
    <property type="entry name" value="PALP"/>
    <property type="match status" value="1"/>
</dbReference>
<evidence type="ECO:0000256" key="3">
    <source>
        <dbReference type="ARBA" id="ARBA00009982"/>
    </source>
</evidence>
<dbReference type="CDD" id="cd06446">
    <property type="entry name" value="Trp-synth_B"/>
    <property type="match status" value="1"/>
</dbReference>
<dbReference type="SUPFAM" id="SSF53686">
    <property type="entry name" value="Tryptophan synthase beta subunit-like PLP-dependent enzymes"/>
    <property type="match status" value="1"/>
</dbReference>
<evidence type="ECO:0000256" key="9">
    <source>
        <dbReference type="ARBA" id="ARBA00023239"/>
    </source>
</evidence>
<dbReference type="Proteomes" id="UP000294662">
    <property type="component" value="Unassembled WGS sequence"/>
</dbReference>
<evidence type="ECO:0000313" key="13">
    <source>
        <dbReference type="EMBL" id="TDE33914.1"/>
    </source>
</evidence>
<dbReference type="InterPro" id="IPR001926">
    <property type="entry name" value="TrpB-like_PALP"/>
</dbReference>
<dbReference type="NCBIfam" id="TIGR00263">
    <property type="entry name" value="trpB"/>
    <property type="match status" value="1"/>
</dbReference>
<evidence type="ECO:0000256" key="4">
    <source>
        <dbReference type="ARBA" id="ARBA00011270"/>
    </source>
</evidence>
<comment type="caution">
    <text evidence="13">The sequence shown here is derived from an EMBL/GenBank/DDBJ whole genome shotgun (WGS) entry which is preliminary data.</text>
</comment>
<dbReference type="AlphaFoldDB" id="A0A4R5EHU4"/>
<dbReference type="PANTHER" id="PTHR48077">
    <property type="entry name" value="TRYPTOPHAN SYNTHASE-RELATED"/>
    <property type="match status" value="1"/>
</dbReference>
<keyword evidence="5 11" id="KW-0028">Amino-acid biosynthesis</keyword>
<dbReference type="InterPro" id="IPR006653">
    <property type="entry name" value="Trp_synth_b_CS"/>
</dbReference>
<reference evidence="13 14" key="1">
    <citation type="submission" date="2019-03" db="EMBL/GenBank/DDBJ databases">
        <authorList>
            <person name="Zhang S."/>
        </authorList>
    </citation>
    <scope>NUCLEOTIDE SEQUENCE [LARGE SCALE GENOMIC DNA]</scope>
    <source>
        <strain evidence="13 14">S4J41</strain>
    </source>
</reference>
<dbReference type="OrthoDB" id="9766131at2"/>
<sequence>MADDLFNSFMSGPDENGRFGIFGGRFVSETLMPLILSLEEEYERAKTDPAFWAEMEDLWKNYVGRPSPLYFAERLTEHLGGAKIYLKRDELNHTGAHKINNVLGQILLARRMGKTRIIAETGAGQHGVATATVCAKFGLKCVVYMGAHDVRRQSPNVFRMRLLGAEVIPVTSGRGTLKDAMNDAMRDWVTNVSDTFYCIGTVAGPHPYPAMVRDFQSVIGKEVRWQLAEQEGEGRLPDTVIAAIGGGSNAMGLFYPFLDDKEVRIIGVEAGGKGVDLKMEHCASLTGGRPGVLHGNRTYLLQDDDGQILEGYSISAGLDYPGIGPEHSWLHEVGRAEYVSVTDMEALEAFQLSCALEGIIPALEPSHALAHVMKIAGDLPPEHIIVMNMCGRGDKDIFTVAKYLGFDMSDTEGRDAD</sequence>
<evidence type="ECO:0000259" key="12">
    <source>
        <dbReference type="Pfam" id="PF00291"/>
    </source>
</evidence>
<evidence type="ECO:0000256" key="1">
    <source>
        <dbReference type="ARBA" id="ARBA00001933"/>
    </source>
</evidence>
<dbReference type="PANTHER" id="PTHR48077:SF3">
    <property type="entry name" value="TRYPTOPHAN SYNTHASE"/>
    <property type="match status" value="1"/>
</dbReference>
<dbReference type="EMBL" id="SMFP01000024">
    <property type="protein sequence ID" value="TDE33914.1"/>
    <property type="molecule type" value="Genomic_DNA"/>
</dbReference>
<evidence type="ECO:0000256" key="2">
    <source>
        <dbReference type="ARBA" id="ARBA00004733"/>
    </source>
</evidence>
<feature type="modified residue" description="N6-(pyridoxal phosphate)lysine" evidence="11">
    <location>
        <position position="98"/>
    </location>
</feature>
<keyword evidence="14" id="KW-1185">Reference proteome</keyword>
<keyword evidence="9 11" id="KW-0456">Lyase</keyword>
<dbReference type="HAMAP" id="MF_00133">
    <property type="entry name" value="Trp_synth_beta"/>
    <property type="match status" value="1"/>
</dbReference>
<organism evidence="13 14">
    <name type="scientific">Antarcticimicrobium sediminis</name>
    <dbReference type="NCBI Taxonomy" id="2546227"/>
    <lineage>
        <taxon>Bacteria</taxon>
        <taxon>Pseudomonadati</taxon>
        <taxon>Pseudomonadota</taxon>
        <taxon>Alphaproteobacteria</taxon>
        <taxon>Rhodobacterales</taxon>
        <taxon>Paracoccaceae</taxon>
        <taxon>Antarcticimicrobium</taxon>
    </lineage>
</organism>
<gene>
    <name evidence="11 13" type="primary">trpB</name>
    <name evidence="13" type="ORF">E1B25_20600</name>
</gene>
<dbReference type="InterPro" id="IPR006654">
    <property type="entry name" value="Trp_synth_beta"/>
</dbReference>
<comment type="pathway">
    <text evidence="2 11">Amino-acid biosynthesis; L-tryptophan biosynthesis; L-tryptophan from chorismate: step 5/5.</text>
</comment>
<dbReference type="RefSeq" id="WP_132831472.1">
    <property type="nucleotide sequence ID" value="NZ_SMFP01000024.1"/>
</dbReference>
<comment type="function">
    <text evidence="11">The beta subunit is responsible for the synthesis of L-tryptophan from indole and L-serine.</text>
</comment>
<keyword evidence="7 11" id="KW-0663">Pyridoxal phosphate</keyword>
<evidence type="ECO:0000256" key="8">
    <source>
        <dbReference type="ARBA" id="ARBA00023141"/>
    </source>
</evidence>
<evidence type="ECO:0000256" key="6">
    <source>
        <dbReference type="ARBA" id="ARBA00022822"/>
    </source>
</evidence>
<dbReference type="EC" id="4.2.1.20" evidence="11"/>
<dbReference type="FunFam" id="3.40.50.1100:FF:000004">
    <property type="entry name" value="Tryptophan synthase beta chain"/>
    <property type="match status" value="1"/>
</dbReference>
<dbReference type="GO" id="GO:0004834">
    <property type="term" value="F:tryptophan synthase activity"/>
    <property type="evidence" value="ECO:0007669"/>
    <property type="project" value="UniProtKB-UniRule"/>
</dbReference>
<comment type="catalytic activity">
    <reaction evidence="10 11">
        <text>(1S,2R)-1-C-(indol-3-yl)glycerol 3-phosphate + L-serine = D-glyceraldehyde 3-phosphate + L-tryptophan + H2O</text>
        <dbReference type="Rhea" id="RHEA:10532"/>
        <dbReference type="ChEBI" id="CHEBI:15377"/>
        <dbReference type="ChEBI" id="CHEBI:33384"/>
        <dbReference type="ChEBI" id="CHEBI:57912"/>
        <dbReference type="ChEBI" id="CHEBI:58866"/>
        <dbReference type="ChEBI" id="CHEBI:59776"/>
        <dbReference type="EC" id="4.2.1.20"/>
    </reaction>
</comment>
<dbReference type="FunFam" id="3.40.50.1100:FF:000001">
    <property type="entry name" value="Tryptophan synthase beta chain"/>
    <property type="match status" value="1"/>
</dbReference>
<comment type="subunit">
    <text evidence="4 11">Tetramer of two alpha and two beta chains.</text>
</comment>
<dbReference type="InterPro" id="IPR023026">
    <property type="entry name" value="Trp_synth_beta/beta-like"/>
</dbReference>
<keyword evidence="6 11" id="KW-0822">Tryptophan biosynthesis</keyword>
<dbReference type="PROSITE" id="PS00168">
    <property type="entry name" value="TRP_SYNTHASE_BETA"/>
    <property type="match status" value="1"/>
</dbReference>
<name>A0A4R5EHU4_9RHOB</name>
<evidence type="ECO:0000256" key="10">
    <source>
        <dbReference type="ARBA" id="ARBA00049047"/>
    </source>
</evidence>
<proteinExistence type="inferred from homology"/>
<evidence type="ECO:0000256" key="11">
    <source>
        <dbReference type="HAMAP-Rule" id="MF_00133"/>
    </source>
</evidence>